<dbReference type="InterPro" id="IPR011044">
    <property type="entry name" value="Quino_amine_DH_bsu"/>
</dbReference>
<evidence type="ECO:0000256" key="1">
    <source>
        <dbReference type="SAM" id="Phobius"/>
    </source>
</evidence>
<keyword evidence="1" id="KW-0812">Transmembrane</keyword>
<organism evidence="2">
    <name type="scientific">freshwater metagenome</name>
    <dbReference type="NCBI Taxonomy" id="449393"/>
    <lineage>
        <taxon>unclassified sequences</taxon>
        <taxon>metagenomes</taxon>
        <taxon>ecological metagenomes</taxon>
    </lineage>
</organism>
<protein>
    <submittedName>
        <fullName evidence="2">Unannotated protein</fullName>
    </submittedName>
</protein>
<evidence type="ECO:0000313" key="2">
    <source>
        <dbReference type="EMBL" id="CAB4560105.1"/>
    </source>
</evidence>
<reference evidence="2" key="1">
    <citation type="submission" date="2020-05" db="EMBL/GenBank/DDBJ databases">
        <authorList>
            <person name="Chiriac C."/>
            <person name="Salcher M."/>
            <person name="Ghai R."/>
            <person name="Kavagutti S V."/>
        </authorList>
    </citation>
    <scope>NUCLEOTIDE SEQUENCE</scope>
</reference>
<accession>A0A6J6DA10</accession>
<keyword evidence="1" id="KW-1133">Transmembrane helix</keyword>
<name>A0A6J6DA10_9ZZZZ</name>
<sequence>MSRRKSIITALSATFTTAGLVVLGAGLTSPAQAIDPLPSTDKMYVLSCPEGTYDGPTSTFTLFYNDLTTPLNSMQLFSVDPVTAEATPIGDGSGSNVQITTGSSSWSSSCGSEPAWNPVTQTAYFGAQLYENGSSSRFLMTLDLETGESTAVGEFTGFVPGTDDCGSDFQSLAIGSNGAAYVFDSNACLYSLDLATAQLTYIGGGANGAAGRYYPQAWSLNPATQVWQALDNEDEFLSSVDVTTGNLSTSGPTVTFDGPYDPQSLEFDSLGRGWVLNEESAPGAPIATSNLYTLDPASGDVTLVAEPFTDADGPFASSALLITRPATELANTGLGSSTAWMWSTIGASLLVAGIALAVARRRQA</sequence>
<dbReference type="SUPFAM" id="SSF50969">
    <property type="entry name" value="YVTN repeat-like/Quinoprotein amine dehydrogenase"/>
    <property type="match status" value="1"/>
</dbReference>
<dbReference type="EMBL" id="CAEZTD010000040">
    <property type="protein sequence ID" value="CAB4560105.1"/>
    <property type="molecule type" value="Genomic_DNA"/>
</dbReference>
<proteinExistence type="predicted"/>
<feature type="transmembrane region" description="Helical" evidence="1">
    <location>
        <begin position="339"/>
        <end position="359"/>
    </location>
</feature>
<dbReference type="AlphaFoldDB" id="A0A6J6DA10"/>
<keyword evidence="1" id="KW-0472">Membrane</keyword>
<gene>
    <name evidence="2" type="ORF">UFOPK1591_00676</name>
</gene>